<reference evidence="1" key="1">
    <citation type="journal article" date="2019" name="Environ. Microbiol.">
        <title>Fungal ecological strategies reflected in gene transcription - a case study of two litter decomposers.</title>
        <authorList>
            <person name="Barbi F."/>
            <person name="Kohler A."/>
            <person name="Barry K."/>
            <person name="Baskaran P."/>
            <person name="Daum C."/>
            <person name="Fauchery L."/>
            <person name="Ihrmark K."/>
            <person name="Kuo A."/>
            <person name="LaButti K."/>
            <person name="Lipzen A."/>
            <person name="Morin E."/>
            <person name="Grigoriev I.V."/>
            <person name="Henrissat B."/>
            <person name="Lindahl B."/>
            <person name="Martin F."/>
        </authorList>
    </citation>
    <scope>NUCLEOTIDE SEQUENCE</scope>
    <source>
        <strain evidence="1">JB14</strain>
    </source>
</reference>
<dbReference type="OrthoDB" id="951172at2759"/>
<dbReference type="Gene3D" id="1.25.10.10">
    <property type="entry name" value="Leucine-rich Repeat Variant"/>
    <property type="match status" value="1"/>
</dbReference>
<accession>A0A6A4GIV9</accession>
<organism evidence="1 2">
    <name type="scientific">Gymnopus androsaceus JB14</name>
    <dbReference type="NCBI Taxonomy" id="1447944"/>
    <lineage>
        <taxon>Eukaryota</taxon>
        <taxon>Fungi</taxon>
        <taxon>Dikarya</taxon>
        <taxon>Basidiomycota</taxon>
        <taxon>Agaricomycotina</taxon>
        <taxon>Agaricomycetes</taxon>
        <taxon>Agaricomycetidae</taxon>
        <taxon>Agaricales</taxon>
        <taxon>Marasmiineae</taxon>
        <taxon>Omphalotaceae</taxon>
        <taxon>Gymnopus</taxon>
    </lineage>
</organism>
<gene>
    <name evidence="1" type="ORF">BT96DRAFT_1091522</name>
</gene>
<name>A0A6A4GIV9_9AGAR</name>
<proteinExistence type="predicted"/>
<keyword evidence="2" id="KW-1185">Reference proteome</keyword>
<protein>
    <submittedName>
        <fullName evidence="1">Uncharacterized protein</fullName>
    </submittedName>
</protein>
<dbReference type="SUPFAM" id="SSF48371">
    <property type="entry name" value="ARM repeat"/>
    <property type="match status" value="1"/>
</dbReference>
<evidence type="ECO:0000313" key="2">
    <source>
        <dbReference type="Proteomes" id="UP000799118"/>
    </source>
</evidence>
<dbReference type="Proteomes" id="UP000799118">
    <property type="component" value="Unassembled WGS sequence"/>
</dbReference>
<evidence type="ECO:0000313" key="1">
    <source>
        <dbReference type="EMBL" id="KAE9385317.1"/>
    </source>
</evidence>
<dbReference type="InterPro" id="IPR011989">
    <property type="entry name" value="ARM-like"/>
</dbReference>
<dbReference type="EMBL" id="ML770000">
    <property type="protein sequence ID" value="KAE9385317.1"/>
    <property type="molecule type" value="Genomic_DNA"/>
</dbReference>
<sequence length="179" mass="20201">MGKHAVRLISGTTTIGIWITLKIFWRVDRVVIHQVVQQHNMAIGKAGIYTSFNARCMRCILFSYHHLHSTSHRLGAFGGQVFLHHLRQLEYQQFQQSPDLDEPDKSFLLVALDLLSGLTRHGVQASHDLWQSQPNLLTLLTICFKHSQAPVRQSAYVLVGDLASYMPGIIGLKRGFTQG</sequence>
<dbReference type="InterPro" id="IPR016024">
    <property type="entry name" value="ARM-type_fold"/>
</dbReference>
<dbReference type="AlphaFoldDB" id="A0A6A4GIV9"/>